<proteinExistence type="predicted"/>
<evidence type="ECO:0000256" key="1">
    <source>
        <dbReference type="SAM" id="MobiDB-lite"/>
    </source>
</evidence>
<dbReference type="EMBL" id="CAJFDH010000006">
    <property type="protein sequence ID" value="CAD5228951.1"/>
    <property type="molecule type" value="Genomic_DNA"/>
</dbReference>
<dbReference type="Proteomes" id="UP000783686">
    <property type="component" value="Unassembled WGS sequence"/>
</dbReference>
<dbReference type="EMBL" id="CAJFCW020000006">
    <property type="protein sequence ID" value="CAG9125339.1"/>
    <property type="molecule type" value="Genomic_DNA"/>
</dbReference>
<feature type="region of interest" description="Disordered" evidence="1">
    <location>
        <begin position="166"/>
        <end position="195"/>
    </location>
</feature>
<evidence type="ECO:0000313" key="3">
    <source>
        <dbReference type="Proteomes" id="UP000614601"/>
    </source>
</evidence>
<name>A0A811LP61_9BILA</name>
<keyword evidence="3" id="KW-1185">Reference proteome</keyword>
<protein>
    <submittedName>
        <fullName evidence="2">Uncharacterized protein</fullName>
    </submittedName>
</protein>
<feature type="region of interest" description="Disordered" evidence="1">
    <location>
        <begin position="1"/>
        <end position="28"/>
    </location>
</feature>
<evidence type="ECO:0000313" key="2">
    <source>
        <dbReference type="EMBL" id="CAD5228951.1"/>
    </source>
</evidence>
<accession>A0A811LP61</accession>
<feature type="compositionally biased region" description="Polar residues" evidence="1">
    <location>
        <begin position="1"/>
        <end position="16"/>
    </location>
</feature>
<dbReference type="OrthoDB" id="5808861at2759"/>
<sequence>MNSSQETTTKGKSQPQLTLEELEPDESEDEQLTYFLANSQFRNEWRWKDRESCALFDHLECEETKKLNDLIDKVINNSWFEDEMKEKLTMAVKDVIYRTLSRGAAAVTNGVDWMDLAALLAQIYEHLGLDMFGGTDTIIPKFELQLMEYKQETGLEPLEMATKAAVKEKSVEPEDAEEHGESSAEDEFTSSTGPKKTQNCYSNIGVVVDGKKYARYGVAYPDYWKLYPNVIKAGILKSLEMRINKIPSEKCHIVDDKTKYKAIERVLLHHESCKANSVKYGINYSTMQNYVHRAIYVLSKILGTTEVPKNVKKMLDDKVDVTQIVNTFDIKRPVSQVRVSFPASA</sequence>
<comment type="caution">
    <text evidence="2">The sequence shown here is derived from an EMBL/GenBank/DDBJ whole genome shotgun (WGS) entry which is preliminary data.</text>
</comment>
<gene>
    <name evidence="2" type="ORF">BOKJ2_LOCUS13010</name>
</gene>
<dbReference type="AlphaFoldDB" id="A0A811LP61"/>
<reference evidence="2" key="1">
    <citation type="submission" date="2020-09" db="EMBL/GenBank/DDBJ databases">
        <authorList>
            <person name="Kikuchi T."/>
        </authorList>
    </citation>
    <scope>NUCLEOTIDE SEQUENCE</scope>
    <source>
        <strain evidence="2">SH1</strain>
    </source>
</reference>
<dbReference type="Proteomes" id="UP000614601">
    <property type="component" value="Unassembled WGS sequence"/>
</dbReference>
<organism evidence="2 3">
    <name type="scientific">Bursaphelenchus okinawaensis</name>
    <dbReference type="NCBI Taxonomy" id="465554"/>
    <lineage>
        <taxon>Eukaryota</taxon>
        <taxon>Metazoa</taxon>
        <taxon>Ecdysozoa</taxon>
        <taxon>Nematoda</taxon>
        <taxon>Chromadorea</taxon>
        <taxon>Rhabditida</taxon>
        <taxon>Tylenchina</taxon>
        <taxon>Tylenchomorpha</taxon>
        <taxon>Aphelenchoidea</taxon>
        <taxon>Aphelenchoididae</taxon>
        <taxon>Bursaphelenchus</taxon>
    </lineage>
</organism>
<feature type="compositionally biased region" description="Acidic residues" evidence="1">
    <location>
        <begin position="173"/>
        <end position="188"/>
    </location>
</feature>